<evidence type="ECO:0000259" key="5">
    <source>
        <dbReference type="PROSITE" id="PS50893"/>
    </source>
</evidence>
<feature type="domain" description="ABC transporter" evidence="5">
    <location>
        <begin position="2"/>
        <end position="231"/>
    </location>
</feature>
<dbReference type="AlphaFoldDB" id="A0A3B1CVB3"/>
<name>A0A3B1CVB3_9ZZZZ</name>
<sequence>MIEVTKLTKRYGAFTAVDDISFSIEPGEICGFLGPNGAGKTTTMRILTGFMPPTDGRVTVAGFDVFSDMIEIKKRVGYLPESTPLYTEMRVSEYLDFVAEIKGLKSSAKKRKVADVMEATHITDRQRSLISSLSKGYRQRVGLAQALLNDPETLILDEPSIGLDPKQITEIRSMIKDLAGKRTVILSTHILPEAQMICSRVMIINKGKLVAAGTPESLAQKFEESGKIVATIKAPSEEAFRAVRNVEGASEVSMTKVGEEIVKFYISPTKDKNLRKSLARLVVDKDWELLELKEASLSLEEVYLKLVTQESEPAGLTGK</sequence>
<dbReference type="CDD" id="cd03230">
    <property type="entry name" value="ABC_DR_subfamily_A"/>
    <property type="match status" value="1"/>
</dbReference>
<keyword evidence="3" id="KW-0547">Nucleotide-binding</keyword>
<dbReference type="PROSITE" id="PS50893">
    <property type="entry name" value="ABC_TRANSPORTER_2"/>
    <property type="match status" value="1"/>
</dbReference>
<dbReference type="InterPro" id="IPR003593">
    <property type="entry name" value="AAA+_ATPase"/>
</dbReference>
<evidence type="ECO:0000313" key="6">
    <source>
        <dbReference type="EMBL" id="VAX23095.1"/>
    </source>
</evidence>
<organism evidence="6">
    <name type="scientific">hydrothermal vent metagenome</name>
    <dbReference type="NCBI Taxonomy" id="652676"/>
    <lineage>
        <taxon>unclassified sequences</taxon>
        <taxon>metagenomes</taxon>
        <taxon>ecological metagenomes</taxon>
    </lineage>
</organism>
<keyword evidence="4 6" id="KW-0067">ATP-binding</keyword>
<dbReference type="PANTHER" id="PTHR43335:SF4">
    <property type="entry name" value="ABC TRANSPORTER, ATP-BINDING PROTEIN"/>
    <property type="match status" value="1"/>
</dbReference>
<proteinExistence type="inferred from homology"/>
<dbReference type="EMBL" id="UOGA01000238">
    <property type="protein sequence ID" value="VAX23095.1"/>
    <property type="molecule type" value="Genomic_DNA"/>
</dbReference>
<dbReference type="GO" id="GO:0005524">
    <property type="term" value="F:ATP binding"/>
    <property type="evidence" value="ECO:0007669"/>
    <property type="project" value="UniProtKB-KW"/>
</dbReference>
<dbReference type="SMART" id="SM00382">
    <property type="entry name" value="AAA"/>
    <property type="match status" value="1"/>
</dbReference>
<accession>A0A3B1CVB3</accession>
<dbReference type="PANTHER" id="PTHR43335">
    <property type="entry name" value="ABC TRANSPORTER, ATP-BINDING PROTEIN"/>
    <property type="match status" value="1"/>
</dbReference>
<comment type="similarity">
    <text evidence="1">Belongs to the ABC transporter superfamily.</text>
</comment>
<evidence type="ECO:0000256" key="4">
    <source>
        <dbReference type="ARBA" id="ARBA00022840"/>
    </source>
</evidence>
<dbReference type="InterPro" id="IPR027417">
    <property type="entry name" value="P-loop_NTPase"/>
</dbReference>
<evidence type="ECO:0000256" key="2">
    <source>
        <dbReference type="ARBA" id="ARBA00022448"/>
    </source>
</evidence>
<dbReference type="Gene3D" id="3.40.50.300">
    <property type="entry name" value="P-loop containing nucleotide triphosphate hydrolases"/>
    <property type="match status" value="1"/>
</dbReference>
<keyword evidence="2" id="KW-0813">Transport</keyword>
<reference evidence="6" key="1">
    <citation type="submission" date="2018-06" db="EMBL/GenBank/DDBJ databases">
        <authorList>
            <person name="Zhirakovskaya E."/>
        </authorList>
    </citation>
    <scope>NUCLEOTIDE SEQUENCE</scope>
</reference>
<gene>
    <name evidence="6" type="ORF">MNBD_NITROSPINAE04-798</name>
</gene>
<dbReference type="InterPro" id="IPR003439">
    <property type="entry name" value="ABC_transporter-like_ATP-bd"/>
</dbReference>
<dbReference type="SUPFAM" id="SSF52540">
    <property type="entry name" value="P-loop containing nucleoside triphosphate hydrolases"/>
    <property type="match status" value="1"/>
</dbReference>
<dbReference type="Pfam" id="PF00005">
    <property type="entry name" value="ABC_tran"/>
    <property type="match status" value="1"/>
</dbReference>
<evidence type="ECO:0000256" key="3">
    <source>
        <dbReference type="ARBA" id="ARBA00022741"/>
    </source>
</evidence>
<evidence type="ECO:0000256" key="1">
    <source>
        <dbReference type="ARBA" id="ARBA00005417"/>
    </source>
</evidence>
<dbReference type="GO" id="GO:0016887">
    <property type="term" value="F:ATP hydrolysis activity"/>
    <property type="evidence" value="ECO:0007669"/>
    <property type="project" value="InterPro"/>
</dbReference>
<protein>
    <submittedName>
        <fullName evidence="6">Gliding motility-associated ABC transporter ATP-binding protein GldA</fullName>
    </submittedName>
</protein>